<dbReference type="SUPFAM" id="SSF50129">
    <property type="entry name" value="GroES-like"/>
    <property type="match status" value="1"/>
</dbReference>
<evidence type="ECO:0000313" key="4">
    <source>
        <dbReference type="EMBL" id="SVB03776.1"/>
    </source>
</evidence>
<dbReference type="InterPro" id="IPR013149">
    <property type="entry name" value="ADH-like_C"/>
</dbReference>
<gene>
    <name evidence="4" type="ORF">METZ01_LOCUS156630</name>
</gene>
<dbReference type="SMART" id="SM00829">
    <property type="entry name" value="PKS_ER"/>
    <property type="match status" value="1"/>
</dbReference>
<dbReference type="Pfam" id="PF00107">
    <property type="entry name" value="ADH_zinc_N"/>
    <property type="match status" value="1"/>
</dbReference>
<dbReference type="InterPro" id="IPR036291">
    <property type="entry name" value="NAD(P)-bd_dom_sf"/>
</dbReference>
<dbReference type="SUPFAM" id="SSF51735">
    <property type="entry name" value="NAD(P)-binding Rossmann-fold domains"/>
    <property type="match status" value="1"/>
</dbReference>
<keyword evidence="1" id="KW-0521">NADP</keyword>
<dbReference type="AlphaFoldDB" id="A0A382AQL0"/>
<evidence type="ECO:0000256" key="2">
    <source>
        <dbReference type="ARBA" id="ARBA00023002"/>
    </source>
</evidence>
<dbReference type="Gene3D" id="3.90.180.10">
    <property type="entry name" value="Medium-chain alcohol dehydrogenases, catalytic domain"/>
    <property type="match status" value="1"/>
</dbReference>
<dbReference type="InterPro" id="IPR011032">
    <property type="entry name" value="GroES-like_sf"/>
</dbReference>
<dbReference type="Pfam" id="PF08240">
    <property type="entry name" value="ADH_N"/>
    <property type="match status" value="1"/>
</dbReference>
<dbReference type="EMBL" id="UINC01026398">
    <property type="protein sequence ID" value="SVB03776.1"/>
    <property type="molecule type" value="Genomic_DNA"/>
</dbReference>
<dbReference type="PANTHER" id="PTHR48106:SF18">
    <property type="entry name" value="QUINONE OXIDOREDUCTASE PIG3"/>
    <property type="match status" value="1"/>
</dbReference>
<organism evidence="4">
    <name type="scientific">marine metagenome</name>
    <dbReference type="NCBI Taxonomy" id="408172"/>
    <lineage>
        <taxon>unclassified sequences</taxon>
        <taxon>metagenomes</taxon>
        <taxon>ecological metagenomes</taxon>
    </lineage>
</organism>
<evidence type="ECO:0000259" key="3">
    <source>
        <dbReference type="SMART" id="SM00829"/>
    </source>
</evidence>
<dbReference type="PANTHER" id="PTHR48106">
    <property type="entry name" value="QUINONE OXIDOREDUCTASE PIG3-RELATED"/>
    <property type="match status" value="1"/>
</dbReference>
<dbReference type="GO" id="GO:0016651">
    <property type="term" value="F:oxidoreductase activity, acting on NAD(P)H"/>
    <property type="evidence" value="ECO:0007669"/>
    <property type="project" value="TreeGrafter"/>
</dbReference>
<feature type="domain" description="Enoyl reductase (ER)" evidence="3">
    <location>
        <begin position="16"/>
        <end position="347"/>
    </location>
</feature>
<proteinExistence type="predicted"/>
<dbReference type="InterPro" id="IPR020843">
    <property type="entry name" value="ER"/>
</dbReference>
<protein>
    <recommendedName>
        <fullName evidence="3">Enoyl reductase (ER) domain-containing protein</fullName>
    </recommendedName>
</protein>
<sequence>MEDKQTMKAIIVHEFGSPDVMKFEETATPEPNEGEVLVRVGAVSVNRGFDVNARAGNSVHGHTLPLIMGVDPSGEIVAVGSGVDQSRITEHVNIRGMARCGSCESCKQGGRCSLSRPIGIKAPGGYAEYIVVPDFQARKIPKSISFADATVVCRHASAAFSEIYTSQIKEGEWALVMGAAGALASFVVQFAKLKGAHIIAAAGGEDRLEVAKGLGADYTINYRSQDLEQEVRKITNKRGVDVVFENIGDPDLWPGAWDSLARNGRLVTVGFHGGGIVPLDIKKLHMRQLKVLSSAMDAGSKDVQGDCLRLAVEGKIRPVIGKKLPLKDAAEGHRLVENKAVIGKVILEP</sequence>
<name>A0A382AQL0_9ZZZZ</name>
<dbReference type="GO" id="GO:0070402">
    <property type="term" value="F:NADPH binding"/>
    <property type="evidence" value="ECO:0007669"/>
    <property type="project" value="TreeGrafter"/>
</dbReference>
<keyword evidence="2" id="KW-0560">Oxidoreductase</keyword>
<accession>A0A382AQL0</accession>
<evidence type="ECO:0000256" key="1">
    <source>
        <dbReference type="ARBA" id="ARBA00022857"/>
    </source>
</evidence>
<reference evidence="4" key="1">
    <citation type="submission" date="2018-05" db="EMBL/GenBank/DDBJ databases">
        <authorList>
            <person name="Lanie J.A."/>
            <person name="Ng W.-L."/>
            <person name="Kazmierczak K.M."/>
            <person name="Andrzejewski T.M."/>
            <person name="Davidsen T.M."/>
            <person name="Wayne K.J."/>
            <person name="Tettelin H."/>
            <person name="Glass J.I."/>
            <person name="Rusch D."/>
            <person name="Podicherti R."/>
            <person name="Tsui H.-C.T."/>
            <person name="Winkler M.E."/>
        </authorList>
    </citation>
    <scope>NUCLEOTIDE SEQUENCE</scope>
</reference>
<dbReference type="InterPro" id="IPR013154">
    <property type="entry name" value="ADH-like_N"/>
</dbReference>